<evidence type="ECO:0000313" key="2">
    <source>
        <dbReference type="Proteomes" id="UP000316426"/>
    </source>
</evidence>
<proteinExistence type="predicted"/>
<sequence>MSASLQRIRCESWDAYELANDTLRVVVVPALGGKIVSLSSRHSGREWLWRNPHLSLRTPATDARDFSAHDFGGWDEVFPTVSPCELAGTAWGDSTTSDHGELWRRPWSVVDESVNEDSSVSLSLSCELTEFGVTFTRRLTLAADAGRLLCDYTAENRASLPAPFIWAAHPLIAIRPSDAWSLPTGTRMKLGVALGIDAAPPGTEFEWPLLPLRTGENFDLRVVPDADAGYALKLFALRTPTMSLQSDNVDRLTLSLEGVAPNFALWLNYGGWSGADCPPYYNAGFEPTNVAYDSLADATRDSQAAVLTTGETQHWRLVVEAT</sequence>
<protein>
    <submittedName>
        <fullName evidence="1">Aldose 1-epimerase</fullName>
    </submittedName>
</protein>
<reference evidence="1 2" key="1">
    <citation type="submission" date="2019-02" db="EMBL/GenBank/DDBJ databases">
        <title>Deep-cultivation of Planctomycetes and their phenomic and genomic characterization uncovers novel biology.</title>
        <authorList>
            <person name="Wiegand S."/>
            <person name="Jogler M."/>
            <person name="Boedeker C."/>
            <person name="Pinto D."/>
            <person name="Vollmers J."/>
            <person name="Rivas-Marin E."/>
            <person name="Kohn T."/>
            <person name="Peeters S.H."/>
            <person name="Heuer A."/>
            <person name="Rast P."/>
            <person name="Oberbeckmann S."/>
            <person name="Bunk B."/>
            <person name="Jeske O."/>
            <person name="Meyerdierks A."/>
            <person name="Storesund J.E."/>
            <person name="Kallscheuer N."/>
            <person name="Luecker S."/>
            <person name="Lage O.M."/>
            <person name="Pohl T."/>
            <person name="Merkel B.J."/>
            <person name="Hornburger P."/>
            <person name="Mueller R.-W."/>
            <person name="Bruemmer F."/>
            <person name="Labrenz M."/>
            <person name="Spormann A.M."/>
            <person name="Op den Camp H."/>
            <person name="Overmann J."/>
            <person name="Amann R."/>
            <person name="Jetten M.S.M."/>
            <person name="Mascher T."/>
            <person name="Medema M.H."/>
            <person name="Devos D.P."/>
            <person name="Kaster A.-K."/>
            <person name="Ovreas L."/>
            <person name="Rohde M."/>
            <person name="Galperin M.Y."/>
            <person name="Jogler C."/>
        </authorList>
    </citation>
    <scope>NUCLEOTIDE SEQUENCE [LARGE SCALE GENOMIC DNA]</scope>
    <source>
        <strain evidence="1 2">Spa11</strain>
    </source>
</reference>
<dbReference type="KEGG" id="bmei:Spa11_38140"/>
<dbReference type="AlphaFoldDB" id="A0A518KCT3"/>
<dbReference type="GO" id="GO:0030246">
    <property type="term" value="F:carbohydrate binding"/>
    <property type="evidence" value="ECO:0007669"/>
    <property type="project" value="InterPro"/>
</dbReference>
<accession>A0A518KCT3</accession>
<dbReference type="GO" id="GO:0003824">
    <property type="term" value="F:catalytic activity"/>
    <property type="evidence" value="ECO:0007669"/>
    <property type="project" value="InterPro"/>
</dbReference>
<dbReference type="InterPro" id="IPR011013">
    <property type="entry name" value="Gal_mutarotase_sf_dom"/>
</dbReference>
<dbReference type="GO" id="GO:0005975">
    <property type="term" value="P:carbohydrate metabolic process"/>
    <property type="evidence" value="ECO:0007669"/>
    <property type="project" value="InterPro"/>
</dbReference>
<keyword evidence="2" id="KW-1185">Reference proteome</keyword>
<dbReference type="Gene3D" id="2.70.98.10">
    <property type="match status" value="1"/>
</dbReference>
<gene>
    <name evidence="1" type="ORF">Spa11_38140</name>
</gene>
<dbReference type="SUPFAM" id="SSF74650">
    <property type="entry name" value="Galactose mutarotase-like"/>
    <property type="match status" value="1"/>
</dbReference>
<evidence type="ECO:0000313" key="1">
    <source>
        <dbReference type="EMBL" id="QDV75595.1"/>
    </source>
</evidence>
<organism evidence="1 2">
    <name type="scientific">Botrimarina mediterranea</name>
    <dbReference type="NCBI Taxonomy" id="2528022"/>
    <lineage>
        <taxon>Bacteria</taxon>
        <taxon>Pseudomonadati</taxon>
        <taxon>Planctomycetota</taxon>
        <taxon>Planctomycetia</taxon>
        <taxon>Pirellulales</taxon>
        <taxon>Lacipirellulaceae</taxon>
        <taxon>Botrimarina</taxon>
    </lineage>
</organism>
<dbReference type="InterPro" id="IPR014718">
    <property type="entry name" value="GH-type_carb-bd"/>
</dbReference>
<dbReference type="EMBL" id="CP036349">
    <property type="protein sequence ID" value="QDV75595.1"/>
    <property type="molecule type" value="Genomic_DNA"/>
</dbReference>
<dbReference type="Proteomes" id="UP000316426">
    <property type="component" value="Chromosome"/>
</dbReference>
<name>A0A518KCT3_9BACT</name>
<dbReference type="RefSeq" id="WP_197529506.1">
    <property type="nucleotide sequence ID" value="NZ_CP036349.1"/>
</dbReference>